<dbReference type="PANTHER" id="PTHR22916:SF3">
    <property type="entry name" value="UDP-GLCNAC:BETAGAL BETA-1,3-N-ACETYLGLUCOSAMINYLTRANSFERASE-LIKE PROTEIN 1"/>
    <property type="match status" value="1"/>
</dbReference>
<sequence>MSNAMPLVTIAIPFFNPGSYVIETLDSVYNQSYSNIQLILYNDGSTDNSLGLIHKWLEHKNDRFKNLVVIDEKVNKGVGYGCDIMFRRSSGIYFQMLGADDLIYSDKISNQVQLLDQNIECGMVYGNMNRINENGSNLGKDYFTWQRFATFAEENPPSGSIFNQLIQENFIPASSVLIRKSVIEEVGGYDSKLKSEDWDLWLRIAKRYKVIGVNELFGAYRILPTSAMHSSRNKIHVLESLNEALVKHQGISKGIDTVIKRHLYKNTIEMYRLGRISKRWANNLYTYKTGIKPLVYYLLMTFGIMVNQKR</sequence>
<dbReference type="Proteomes" id="UP000321513">
    <property type="component" value="Unassembled WGS sequence"/>
</dbReference>
<dbReference type="PANTHER" id="PTHR22916">
    <property type="entry name" value="GLYCOSYLTRANSFERASE"/>
    <property type="match status" value="1"/>
</dbReference>
<dbReference type="RefSeq" id="WP_147201586.1">
    <property type="nucleotide sequence ID" value="NZ_BJYT01000001.1"/>
</dbReference>
<evidence type="ECO:0000313" key="2">
    <source>
        <dbReference type="EMBL" id="GEO07622.1"/>
    </source>
</evidence>
<dbReference type="Pfam" id="PF00535">
    <property type="entry name" value="Glycos_transf_2"/>
    <property type="match status" value="1"/>
</dbReference>
<dbReference type="Gene3D" id="3.90.550.10">
    <property type="entry name" value="Spore Coat Polysaccharide Biosynthesis Protein SpsA, Chain A"/>
    <property type="match status" value="1"/>
</dbReference>
<accession>A0A512B6M3</accession>
<keyword evidence="2" id="KW-0808">Transferase</keyword>
<feature type="domain" description="Glycosyltransferase 2-like" evidence="1">
    <location>
        <begin position="9"/>
        <end position="186"/>
    </location>
</feature>
<dbReference type="EMBL" id="BJYT01000001">
    <property type="protein sequence ID" value="GEO07622.1"/>
    <property type="molecule type" value="Genomic_DNA"/>
</dbReference>
<comment type="caution">
    <text evidence="2">The sequence shown here is derived from an EMBL/GenBank/DDBJ whole genome shotgun (WGS) entry which is preliminary data.</text>
</comment>
<dbReference type="InterPro" id="IPR001173">
    <property type="entry name" value="Glyco_trans_2-like"/>
</dbReference>
<dbReference type="SUPFAM" id="SSF53448">
    <property type="entry name" value="Nucleotide-diphospho-sugar transferases"/>
    <property type="match status" value="1"/>
</dbReference>
<dbReference type="GO" id="GO:0016758">
    <property type="term" value="F:hexosyltransferase activity"/>
    <property type="evidence" value="ECO:0007669"/>
    <property type="project" value="UniProtKB-ARBA"/>
</dbReference>
<reference evidence="2 3" key="1">
    <citation type="submission" date="2019-07" db="EMBL/GenBank/DDBJ databases">
        <title>Whole genome shotgun sequence of Segetibacter aerophilus NBRC 106135.</title>
        <authorList>
            <person name="Hosoyama A."/>
            <person name="Uohara A."/>
            <person name="Ohji S."/>
            <person name="Ichikawa N."/>
        </authorList>
    </citation>
    <scope>NUCLEOTIDE SEQUENCE [LARGE SCALE GENOMIC DNA]</scope>
    <source>
        <strain evidence="2 3">NBRC 106135</strain>
    </source>
</reference>
<dbReference type="OrthoDB" id="9815829at2"/>
<name>A0A512B6M3_9BACT</name>
<organism evidence="2 3">
    <name type="scientific">Segetibacter aerophilus</name>
    <dbReference type="NCBI Taxonomy" id="670293"/>
    <lineage>
        <taxon>Bacteria</taxon>
        <taxon>Pseudomonadati</taxon>
        <taxon>Bacteroidota</taxon>
        <taxon>Chitinophagia</taxon>
        <taxon>Chitinophagales</taxon>
        <taxon>Chitinophagaceae</taxon>
        <taxon>Segetibacter</taxon>
    </lineage>
</organism>
<evidence type="ECO:0000259" key="1">
    <source>
        <dbReference type="Pfam" id="PF00535"/>
    </source>
</evidence>
<gene>
    <name evidence="2" type="ORF">SAE01_01180</name>
</gene>
<evidence type="ECO:0000313" key="3">
    <source>
        <dbReference type="Proteomes" id="UP000321513"/>
    </source>
</evidence>
<protein>
    <submittedName>
        <fullName evidence="2">Glycosyl transferase</fullName>
    </submittedName>
</protein>
<proteinExistence type="predicted"/>
<keyword evidence="3" id="KW-1185">Reference proteome</keyword>
<dbReference type="InterPro" id="IPR029044">
    <property type="entry name" value="Nucleotide-diphossugar_trans"/>
</dbReference>
<dbReference type="AlphaFoldDB" id="A0A512B6M3"/>